<dbReference type="EMBL" id="JARAKF010000003">
    <property type="protein sequence ID" value="MDU9001317.1"/>
    <property type="molecule type" value="Genomic_DNA"/>
</dbReference>
<dbReference type="InterPro" id="IPR024655">
    <property type="entry name" value="Asl1_glyco_hydro_catalytic"/>
</dbReference>
<comment type="caution">
    <text evidence="3">The sequence shown here is derived from an EMBL/GenBank/DDBJ whole genome shotgun (WGS) entry which is preliminary data.</text>
</comment>
<keyword evidence="3" id="KW-0378">Hydrolase</keyword>
<sequence length="286" mass="28726">MKKQLDVSRLVVQALEATPRCAGLADITANGTEHRVRCGASGSRGVCVTARPARGRAGACSHRPSAGRPATARVDPAWVGATVAGQAWPAATAPAGTAPTAPVAAGRRDGTARGQQHRTGGGRHPLHRPPTVRGVGHSLWTGGAVAAVAACALVASYLTTDHSAPVARTAPPSPCGGAPAPSSPRQHDPPPSPHPRSGPRRPPPGPGPTPPAAPAAPASSARKGAGVWDFDGASQAVAASGASWYYTWSTGHPAITTPSSASFVPMAWGPAPRWPRLGRTGPTCSA</sequence>
<feature type="compositionally biased region" description="Low complexity" evidence="1">
    <location>
        <begin position="175"/>
        <end position="184"/>
    </location>
</feature>
<name>A0ABU3V573_9ACTN</name>
<feature type="compositionally biased region" description="Low complexity" evidence="1">
    <location>
        <begin position="90"/>
        <end position="105"/>
    </location>
</feature>
<keyword evidence="3" id="KW-0614">Plasmid</keyword>
<evidence type="ECO:0000259" key="2">
    <source>
        <dbReference type="Pfam" id="PF11790"/>
    </source>
</evidence>
<dbReference type="Proteomes" id="UP001257627">
    <property type="component" value="Unassembled WGS sequence"/>
</dbReference>
<evidence type="ECO:0000313" key="4">
    <source>
        <dbReference type="Proteomes" id="UP001257627"/>
    </source>
</evidence>
<feature type="domain" description="Asl1-like glycosyl hydrolase catalytic" evidence="2">
    <location>
        <begin position="237"/>
        <end position="270"/>
    </location>
</feature>
<keyword evidence="4" id="KW-1185">Reference proteome</keyword>
<dbReference type="Pfam" id="PF11790">
    <property type="entry name" value="Glyco_hydro_cc"/>
    <property type="match status" value="1"/>
</dbReference>
<evidence type="ECO:0000256" key="1">
    <source>
        <dbReference type="SAM" id="MobiDB-lite"/>
    </source>
</evidence>
<evidence type="ECO:0000313" key="3">
    <source>
        <dbReference type="EMBL" id="MDU9001317.1"/>
    </source>
</evidence>
<reference evidence="3 4" key="1">
    <citation type="submission" date="2023-02" db="EMBL/GenBank/DDBJ databases">
        <authorList>
            <person name="Maleckis M."/>
        </authorList>
    </citation>
    <scope>NUCLEOTIDE SEQUENCE [LARGE SCALE GENOMIC DNA]</scope>
    <source>
        <strain evidence="3 4">P8-A2</strain>
        <plasmid evidence="3">unnamed1</plasmid>
    </source>
</reference>
<gene>
    <name evidence="3" type="ORF">PU648_55580</name>
</gene>
<organism evidence="3 4">
    <name type="scientific">Streptomyces mirabilis</name>
    <dbReference type="NCBI Taxonomy" id="68239"/>
    <lineage>
        <taxon>Bacteria</taxon>
        <taxon>Bacillati</taxon>
        <taxon>Actinomycetota</taxon>
        <taxon>Actinomycetes</taxon>
        <taxon>Kitasatosporales</taxon>
        <taxon>Streptomycetaceae</taxon>
        <taxon>Streptomyces</taxon>
    </lineage>
</organism>
<feature type="compositionally biased region" description="Pro residues" evidence="1">
    <location>
        <begin position="189"/>
        <end position="214"/>
    </location>
</feature>
<proteinExistence type="predicted"/>
<feature type="region of interest" description="Disordered" evidence="1">
    <location>
        <begin position="165"/>
        <end position="226"/>
    </location>
</feature>
<feature type="compositionally biased region" description="Low complexity" evidence="1">
    <location>
        <begin position="215"/>
        <end position="226"/>
    </location>
</feature>
<protein>
    <submittedName>
        <fullName evidence="3">Glycosyl hydrolase</fullName>
    </submittedName>
</protein>
<geneLocation type="plasmid" evidence="3">
    <name>unnamed1</name>
</geneLocation>
<dbReference type="GO" id="GO:0016787">
    <property type="term" value="F:hydrolase activity"/>
    <property type="evidence" value="ECO:0007669"/>
    <property type="project" value="UniProtKB-KW"/>
</dbReference>
<feature type="region of interest" description="Disordered" evidence="1">
    <location>
        <begin position="90"/>
        <end position="132"/>
    </location>
</feature>
<accession>A0ABU3V573</accession>